<feature type="compositionally biased region" description="Acidic residues" evidence="7">
    <location>
        <begin position="86"/>
        <end position="106"/>
    </location>
</feature>
<protein>
    <recommendedName>
        <fullName evidence="10">Mitochondrial carrier</fullName>
    </recommendedName>
</protein>
<dbReference type="AlphaFoldDB" id="A0AAW0E2I0"/>
<evidence type="ECO:0000313" key="8">
    <source>
        <dbReference type="EMBL" id="KAK7058348.1"/>
    </source>
</evidence>
<dbReference type="InterPro" id="IPR018108">
    <property type="entry name" value="MCP_transmembrane"/>
</dbReference>
<keyword evidence="9" id="KW-1185">Reference proteome</keyword>
<comment type="subcellular location">
    <subcellularLocation>
        <location evidence="1">Membrane</location>
        <topology evidence="1">Multi-pass membrane protein</topology>
    </subcellularLocation>
</comment>
<dbReference type="Gene3D" id="1.50.40.10">
    <property type="entry name" value="Mitochondrial carrier domain"/>
    <property type="match status" value="1"/>
</dbReference>
<accession>A0AAW0E2I0</accession>
<evidence type="ECO:0000256" key="5">
    <source>
        <dbReference type="ARBA" id="ARBA00023136"/>
    </source>
</evidence>
<keyword evidence="2 6" id="KW-0812">Transmembrane</keyword>
<dbReference type="InterPro" id="IPR023395">
    <property type="entry name" value="MCP_dom_sf"/>
</dbReference>
<gene>
    <name evidence="8" type="ORF">VNI00_001981</name>
</gene>
<evidence type="ECO:0000256" key="2">
    <source>
        <dbReference type="ARBA" id="ARBA00022692"/>
    </source>
</evidence>
<evidence type="ECO:0000256" key="3">
    <source>
        <dbReference type="ARBA" id="ARBA00022737"/>
    </source>
</evidence>
<feature type="region of interest" description="Disordered" evidence="7">
    <location>
        <begin position="80"/>
        <end position="141"/>
    </location>
</feature>
<evidence type="ECO:0000256" key="6">
    <source>
        <dbReference type="PROSITE-ProRule" id="PRU00282"/>
    </source>
</evidence>
<keyword evidence="4" id="KW-1133">Transmembrane helix</keyword>
<dbReference type="PROSITE" id="PS50920">
    <property type="entry name" value="SOLCAR"/>
    <property type="match status" value="1"/>
</dbReference>
<comment type="caution">
    <text evidence="8">The sequence shown here is derived from an EMBL/GenBank/DDBJ whole genome shotgun (WGS) entry which is preliminary data.</text>
</comment>
<dbReference type="PANTHER" id="PTHR24089">
    <property type="entry name" value="SOLUTE CARRIER FAMILY 25"/>
    <property type="match status" value="1"/>
</dbReference>
<sequence length="449" mass="49325">MDSKKSLRHSYAHESYGWHVPHHSEPSPVTHTPSVIAVPDDGDTTLTDLLKSFSMQYTSTAIAMPWEVARTLLQVQYLPKESTESAVEEDGDESSEGEEDETDDSYFADPDATPTIPTPPTALRPLPKQQEQPTSPLLPPTLSPLGLLRNITNHPNEGYTSLFKALLTSTITDALSSFLQPTVHNLISAIFLQSLHSNALVIPITSHILTGLLLSPLDIVRTRLIVQSASPPPSNSKNSHTHYSGPLDALTRLPPSRAFTSSTLLIPTLLEHTIRPLLALTLPTLIANAFHLHPYYSNTAVWGLVELGSSALGLLITLPIETVRKRLQIQAHEQEGELYTCIRVRPRPYVGVVDCMYRIVKEEQGYIPLPPAPVPRKLARSMSSSSRKMSTSSASQVQVQEQQSWLNNTGIPQLYRGLKMRLIASLIVFVLGVVAGPESGERDSGWAEL</sequence>
<feature type="repeat" description="Solcar" evidence="6">
    <location>
        <begin position="297"/>
        <end position="397"/>
    </location>
</feature>
<evidence type="ECO:0000256" key="1">
    <source>
        <dbReference type="ARBA" id="ARBA00004141"/>
    </source>
</evidence>
<reference evidence="8 9" key="1">
    <citation type="submission" date="2024-01" db="EMBL/GenBank/DDBJ databases">
        <title>A draft genome for a cacao thread blight-causing isolate of Paramarasmius palmivorus.</title>
        <authorList>
            <person name="Baruah I.K."/>
            <person name="Bukari Y."/>
            <person name="Amoako-Attah I."/>
            <person name="Meinhardt L.W."/>
            <person name="Bailey B.A."/>
            <person name="Cohen S.P."/>
        </authorList>
    </citation>
    <scope>NUCLEOTIDE SEQUENCE [LARGE SCALE GENOMIC DNA]</scope>
    <source>
        <strain evidence="8 9">GH-12</strain>
    </source>
</reference>
<dbReference type="Proteomes" id="UP001383192">
    <property type="component" value="Unassembled WGS sequence"/>
</dbReference>
<evidence type="ECO:0000313" key="9">
    <source>
        <dbReference type="Proteomes" id="UP001383192"/>
    </source>
</evidence>
<evidence type="ECO:0000256" key="7">
    <source>
        <dbReference type="SAM" id="MobiDB-lite"/>
    </source>
</evidence>
<organism evidence="8 9">
    <name type="scientific">Paramarasmius palmivorus</name>
    <dbReference type="NCBI Taxonomy" id="297713"/>
    <lineage>
        <taxon>Eukaryota</taxon>
        <taxon>Fungi</taxon>
        <taxon>Dikarya</taxon>
        <taxon>Basidiomycota</taxon>
        <taxon>Agaricomycotina</taxon>
        <taxon>Agaricomycetes</taxon>
        <taxon>Agaricomycetidae</taxon>
        <taxon>Agaricales</taxon>
        <taxon>Marasmiineae</taxon>
        <taxon>Marasmiaceae</taxon>
        <taxon>Paramarasmius</taxon>
    </lineage>
</organism>
<evidence type="ECO:0000256" key="4">
    <source>
        <dbReference type="ARBA" id="ARBA00022989"/>
    </source>
</evidence>
<dbReference type="EMBL" id="JAYKXP010000005">
    <property type="protein sequence ID" value="KAK7058348.1"/>
    <property type="molecule type" value="Genomic_DNA"/>
</dbReference>
<keyword evidence="3" id="KW-0677">Repeat</keyword>
<evidence type="ECO:0008006" key="10">
    <source>
        <dbReference type="Google" id="ProtNLM"/>
    </source>
</evidence>
<proteinExistence type="predicted"/>
<keyword evidence="5 6" id="KW-0472">Membrane</keyword>
<dbReference type="GO" id="GO:0016020">
    <property type="term" value="C:membrane"/>
    <property type="evidence" value="ECO:0007669"/>
    <property type="project" value="UniProtKB-SubCell"/>
</dbReference>
<dbReference type="SUPFAM" id="SSF103506">
    <property type="entry name" value="Mitochondrial carrier"/>
    <property type="match status" value="1"/>
</dbReference>
<name>A0AAW0E2I0_9AGAR</name>